<accession>A0A9D5B669</accession>
<feature type="transmembrane region" description="Helical" evidence="6">
    <location>
        <begin position="75"/>
        <end position="94"/>
    </location>
</feature>
<dbReference type="SUPFAM" id="SSF103481">
    <property type="entry name" value="Multidrug resistance efflux transporter EmrE"/>
    <property type="match status" value="2"/>
</dbReference>
<feature type="transmembrane region" description="Helical" evidence="6">
    <location>
        <begin position="12"/>
        <end position="32"/>
    </location>
</feature>
<dbReference type="PANTHER" id="PTHR31218">
    <property type="entry name" value="WAT1-RELATED PROTEIN"/>
    <property type="match status" value="1"/>
</dbReference>
<sequence>MLQWLNLNGTNKFLPFVGMIIAVLAQSGSLVVIKVATKNGINKYVMVVYSMALSTILLLPLAFFNNRSQCPPLSFSILCSFFFLALLGTSGQIMSYGGIELSSPTLASAMLNLIPAFTFVLALIFRVEKIYWRHYRSQAKVIGTIVSMGGAFVVILYKGPPIFKIHSSSSYNTLQFSPNLNWILGGLLSAGDSLLSSIWYIYQVSVTKRYPAVIVIVFFQVFFITIQSGVFALIVVRDPSAWELKFDMGLIVILYQAIAAIGVRYCLQTWCVQRAGPLFCAMFKPIGIIFTVLLGFIFLGDDFYLGSLIGAVIIVVGFYSVQWGKASEENTERVIENLERSCNIVPLLQNKE</sequence>
<dbReference type="Gramene" id="Psat02G0322000-T1">
    <property type="protein sequence ID" value="KAI5437017.1"/>
    <property type="gene ID" value="KIW84_023220"/>
</dbReference>
<feature type="transmembrane region" description="Helical" evidence="6">
    <location>
        <begin position="139"/>
        <end position="160"/>
    </location>
</feature>
<feature type="domain" description="EamA" evidence="7">
    <location>
        <begin position="18"/>
        <end position="155"/>
    </location>
</feature>
<feature type="transmembrane region" description="Helical" evidence="6">
    <location>
        <begin position="303"/>
        <end position="321"/>
    </location>
</feature>
<dbReference type="EMBL" id="JAMSHJ010000002">
    <property type="protein sequence ID" value="KAI5437017.1"/>
    <property type="molecule type" value="Genomic_DNA"/>
</dbReference>
<comment type="caution">
    <text evidence="8">The sequence shown here is derived from an EMBL/GenBank/DDBJ whole genome shotgun (WGS) entry which is preliminary data.</text>
</comment>
<feature type="transmembrane region" description="Helical" evidence="6">
    <location>
        <begin position="213"/>
        <end position="236"/>
    </location>
</feature>
<dbReference type="InterPro" id="IPR000620">
    <property type="entry name" value="EamA_dom"/>
</dbReference>
<evidence type="ECO:0000313" key="8">
    <source>
        <dbReference type="EMBL" id="KAI5437017.1"/>
    </source>
</evidence>
<feature type="transmembrane region" description="Helical" evidence="6">
    <location>
        <begin position="106"/>
        <end position="127"/>
    </location>
</feature>
<evidence type="ECO:0000259" key="7">
    <source>
        <dbReference type="Pfam" id="PF00892"/>
    </source>
</evidence>
<dbReference type="InterPro" id="IPR030184">
    <property type="entry name" value="WAT1-related"/>
</dbReference>
<dbReference type="AlphaFoldDB" id="A0A9D5B669"/>
<evidence type="ECO:0000256" key="5">
    <source>
        <dbReference type="ARBA" id="ARBA00023136"/>
    </source>
</evidence>
<keyword evidence="9" id="KW-1185">Reference proteome</keyword>
<keyword evidence="5 6" id="KW-0472">Membrane</keyword>
<name>A0A9D5B669_PEA</name>
<dbReference type="Pfam" id="PF00892">
    <property type="entry name" value="EamA"/>
    <property type="match status" value="1"/>
</dbReference>
<dbReference type="Proteomes" id="UP001058974">
    <property type="component" value="Chromosome 2"/>
</dbReference>
<evidence type="ECO:0000313" key="9">
    <source>
        <dbReference type="Proteomes" id="UP001058974"/>
    </source>
</evidence>
<reference evidence="8 9" key="1">
    <citation type="journal article" date="2022" name="Nat. Genet.">
        <title>Improved pea reference genome and pan-genome highlight genomic features and evolutionary characteristics.</title>
        <authorList>
            <person name="Yang T."/>
            <person name="Liu R."/>
            <person name="Luo Y."/>
            <person name="Hu S."/>
            <person name="Wang D."/>
            <person name="Wang C."/>
            <person name="Pandey M.K."/>
            <person name="Ge S."/>
            <person name="Xu Q."/>
            <person name="Li N."/>
            <person name="Li G."/>
            <person name="Huang Y."/>
            <person name="Saxena R.K."/>
            <person name="Ji Y."/>
            <person name="Li M."/>
            <person name="Yan X."/>
            <person name="He Y."/>
            <person name="Liu Y."/>
            <person name="Wang X."/>
            <person name="Xiang C."/>
            <person name="Varshney R.K."/>
            <person name="Ding H."/>
            <person name="Gao S."/>
            <person name="Zong X."/>
        </authorList>
    </citation>
    <scope>NUCLEOTIDE SEQUENCE [LARGE SCALE GENOMIC DNA]</scope>
    <source>
        <strain evidence="8 9">cv. Zhongwan 6</strain>
    </source>
</reference>
<feature type="transmembrane region" description="Helical" evidence="6">
    <location>
        <begin position="279"/>
        <end position="297"/>
    </location>
</feature>
<gene>
    <name evidence="8" type="ORF">KIW84_023220</name>
</gene>
<protein>
    <recommendedName>
        <fullName evidence="6">WAT1-related protein</fullName>
    </recommendedName>
</protein>
<dbReference type="OrthoDB" id="1728340at2759"/>
<evidence type="ECO:0000256" key="1">
    <source>
        <dbReference type="ARBA" id="ARBA00004141"/>
    </source>
</evidence>
<proteinExistence type="inferred from homology"/>
<feature type="transmembrane region" description="Helical" evidence="6">
    <location>
        <begin position="248"/>
        <end position="267"/>
    </location>
</feature>
<evidence type="ECO:0000256" key="6">
    <source>
        <dbReference type="RuleBase" id="RU363077"/>
    </source>
</evidence>
<comment type="subcellular location">
    <subcellularLocation>
        <location evidence="1 6">Membrane</location>
        <topology evidence="1 6">Multi-pass membrane protein</topology>
    </subcellularLocation>
</comment>
<feature type="transmembrane region" description="Helical" evidence="6">
    <location>
        <begin position="180"/>
        <end position="201"/>
    </location>
</feature>
<feature type="transmembrane region" description="Helical" evidence="6">
    <location>
        <begin position="44"/>
        <end position="63"/>
    </location>
</feature>
<evidence type="ECO:0000256" key="3">
    <source>
        <dbReference type="ARBA" id="ARBA00022692"/>
    </source>
</evidence>
<dbReference type="GO" id="GO:0022857">
    <property type="term" value="F:transmembrane transporter activity"/>
    <property type="evidence" value="ECO:0007669"/>
    <property type="project" value="InterPro"/>
</dbReference>
<dbReference type="InterPro" id="IPR037185">
    <property type="entry name" value="EmrE-like"/>
</dbReference>
<organism evidence="8 9">
    <name type="scientific">Pisum sativum</name>
    <name type="common">Garden pea</name>
    <name type="synonym">Lathyrus oleraceus</name>
    <dbReference type="NCBI Taxonomy" id="3888"/>
    <lineage>
        <taxon>Eukaryota</taxon>
        <taxon>Viridiplantae</taxon>
        <taxon>Streptophyta</taxon>
        <taxon>Embryophyta</taxon>
        <taxon>Tracheophyta</taxon>
        <taxon>Spermatophyta</taxon>
        <taxon>Magnoliopsida</taxon>
        <taxon>eudicotyledons</taxon>
        <taxon>Gunneridae</taxon>
        <taxon>Pentapetalae</taxon>
        <taxon>rosids</taxon>
        <taxon>fabids</taxon>
        <taxon>Fabales</taxon>
        <taxon>Fabaceae</taxon>
        <taxon>Papilionoideae</taxon>
        <taxon>50 kb inversion clade</taxon>
        <taxon>NPAAA clade</taxon>
        <taxon>Hologalegina</taxon>
        <taxon>IRL clade</taxon>
        <taxon>Fabeae</taxon>
        <taxon>Lathyrus</taxon>
    </lineage>
</organism>
<evidence type="ECO:0000256" key="4">
    <source>
        <dbReference type="ARBA" id="ARBA00022989"/>
    </source>
</evidence>
<keyword evidence="4 6" id="KW-1133">Transmembrane helix</keyword>
<comment type="similarity">
    <text evidence="2 6">Belongs to the drug/metabolite transporter (DMT) superfamily. Plant drug/metabolite exporter (P-DME) (TC 2.A.7.4) family.</text>
</comment>
<evidence type="ECO:0000256" key="2">
    <source>
        <dbReference type="ARBA" id="ARBA00007635"/>
    </source>
</evidence>
<keyword evidence="3 6" id="KW-0812">Transmembrane</keyword>
<dbReference type="GO" id="GO:0016020">
    <property type="term" value="C:membrane"/>
    <property type="evidence" value="ECO:0007669"/>
    <property type="project" value="UniProtKB-SubCell"/>
</dbReference>